<dbReference type="PANTHER" id="PTHR12428:SF65">
    <property type="entry name" value="CYTOCHROME C OXIDASE ASSEMBLY PROTEIN COX18, MITOCHONDRIAL"/>
    <property type="match status" value="1"/>
</dbReference>
<dbReference type="InterPro" id="IPR047196">
    <property type="entry name" value="YidC_ALB_C"/>
</dbReference>
<feature type="transmembrane region" description="Helical" evidence="10">
    <location>
        <begin position="92"/>
        <end position="116"/>
    </location>
</feature>
<dbReference type="GO" id="GO:0005886">
    <property type="term" value="C:plasma membrane"/>
    <property type="evidence" value="ECO:0007669"/>
    <property type="project" value="UniProtKB-SubCell"/>
</dbReference>
<keyword evidence="2" id="KW-0813">Transport</keyword>
<gene>
    <name evidence="12" type="ORF">COT82_01310</name>
</gene>
<dbReference type="InterPro" id="IPR001708">
    <property type="entry name" value="YidC/ALB3/OXA1/COX18"/>
</dbReference>
<feature type="transmembrane region" description="Helical" evidence="10">
    <location>
        <begin position="154"/>
        <end position="175"/>
    </location>
</feature>
<evidence type="ECO:0000256" key="7">
    <source>
        <dbReference type="ARBA" id="ARBA00023136"/>
    </source>
</evidence>
<evidence type="ECO:0000256" key="1">
    <source>
        <dbReference type="ARBA" id="ARBA00004651"/>
    </source>
</evidence>
<reference evidence="13" key="1">
    <citation type="submission" date="2017-09" db="EMBL/GenBank/DDBJ databases">
        <title>Depth-based differentiation of microbial function through sediment-hosted aquifers and enrichment of novel symbionts in the deep terrestrial subsurface.</title>
        <authorList>
            <person name="Probst A.J."/>
            <person name="Ladd B."/>
            <person name="Jarett J.K."/>
            <person name="Geller-Mcgrath D.E."/>
            <person name="Sieber C.M.K."/>
            <person name="Emerson J.B."/>
            <person name="Anantharaman K."/>
            <person name="Thomas B.C."/>
            <person name="Malmstrom R."/>
            <person name="Stieglmeier M."/>
            <person name="Klingl A."/>
            <person name="Woyke T."/>
            <person name="Ryan C.M."/>
            <person name="Banfield J.F."/>
        </authorList>
    </citation>
    <scope>NUCLEOTIDE SEQUENCE [LARGE SCALE GENOMIC DNA]</scope>
</reference>
<evidence type="ECO:0000256" key="3">
    <source>
        <dbReference type="ARBA" id="ARBA00022475"/>
    </source>
</evidence>
<dbReference type="NCBIfam" id="TIGR03592">
    <property type="entry name" value="yidC_oxa1_cterm"/>
    <property type="match status" value="1"/>
</dbReference>
<keyword evidence="4 9" id="KW-0812">Transmembrane</keyword>
<evidence type="ECO:0000256" key="10">
    <source>
        <dbReference type="SAM" id="Phobius"/>
    </source>
</evidence>
<dbReference type="Pfam" id="PF02096">
    <property type="entry name" value="60KD_IMP"/>
    <property type="match status" value="1"/>
</dbReference>
<feature type="transmembrane region" description="Helical" evidence="10">
    <location>
        <begin position="196"/>
        <end position="220"/>
    </location>
</feature>
<evidence type="ECO:0000259" key="11">
    <source>
        <dbReference type="Pfam" id="PF02096"/>
    </source>
</evidence>
<evidence type="ECO:0000256" key="8">
    <source>
        <dbReference type="ARBA" id="ARBA00023186"/>
    </source>
</evidence>
<evidence type="ECO:0000256" key="2">
    <source>
        <dbReference type="ARBA" id="ARBA00022448"/>
    </source>
</evidence>
<dbReference type="GO" id="GO:0015031">
    <property type="term" value="P:protein transport"/>
    <property type="evidence" value="ECO:0007669"/>
    <property type="project" value="UniProtKB-KW"/>
</dbReference>
<keyword evidence="3" id="KW-1003">Cell membrane</keyword>
<keyword evidence="5" id="KW-0653">Protein transport</keyword>
<evidence type="ECO:0000313" key="12">
    <source>
        <dbReference type="EMBL" id="PIT96790.1"/>
    </source>
</evidence>
<dbReference type="InterPro" id="IPR028055">
    <property type="entry name" value="YidC/Oxa/ALB_C"/>
</dbReference>
<comment type="caution">
    <text evidence="12">The sequence shown here is derived from an EMBL/GenBank/DDBJ whole genome shotgun (WGS) entry which is preliminary data.</text>
</comment>
<keyword evidence="6 10" id="KW-1133">Transmembrane helix</keyword>
<evidence type="ECO:0000256" key="9">
    <source>
        <dbReference type="RuleBase" id="RU003945"/>
    </source>
</evidence>
<evidence type="ECO:0000256" key="4">
    <source>
        <dbReference type="ARBA" id="ARBA00022692"/>
    </source>
</evidence>
<comment type="similarity">
    <text evidence="9">Belongs to the OXA1/ALB3/YidC family.</text>
</comment>
<dbReference type="PANTHER" id="PTHR12428">
    <property type="entry name" value="OXA1"/>
    <property type="match status" value="1"/>
</dbReference>
<comment type="subcellular location">
    <subcellularLocation>
        <location evidence="1">Cell membrane</location>
        <topology evidence="1">Multi-pass membrane protein</topology>
    </subcellularLocation>
    <subcellularLocation>
        <location evidence="9">Membrane</location>
        <topology evidence="9">Multi-pass membrane protein</topology>
    </subcellularLocation>
</comment>
<keyword evidence="7 10" id="KW-0472">Membrane</keyword>
<dbReference type="EMBL" id="PFAA01000026">
    <property type="protein sequence ID" value="PIT96790.1"/>
    <property type="molecule type" value="Genomic_DNA"/>
</dbReference>
<dbReference type="Proteomes" id="UP000230481">
    <property type="component" value="Unassembled WGS sequence"/>
</dbReference>
<dbReference type="CDD" id="cd20070">
    <property type="entry name" value="5TM_YidC_Alb3"/>
    <property type="match status" value="1"/>
</dbReference>
<protein>
    <recommendedName>
        <fullName evidence="11">Membrane insertase YidC/Oxa/ALB C-terminal domain-containing protein</fullName>
    </recommendedName>
</protein>
<accession>A0A2M6WVI4</accession>
<proteinExistence type="inferred from homology"/>
<evidence type="ECO:0000256" key="6">
    <source>
        <dbReference type="ARBA" id="ARBA00022989"/>
    </source>
</evidence>
<evidence type="ECO:0000313" key="13">
    <source>
        <dbReference type="Proteomes" id="UP000230481"/>
    </source>
</evidence>
<keyword evidence="8" id="KW-0143">Chaperone</keyword>
<feature type="transmembrane region" description="Helical" evidence="10">
    <location>
        <begin position="18"/>
        <end position="45"/>
    </location>
</feature>
<sequence>MISEIFTIAFYDPLYNGLIFLISIVPFADVGTAVILLTIFVKLILFPFSLKMVKTQLAVKQLEPEITNLKEIHKNDKQEQARKTMALYKEKGVNPFSSFLLILVQIPVIFALYFVFSRGGLPEINTDILYSFTAIPKNINMNFLGLVDMSAKSIVFALFAGITQFFQIKFSLPPLKKKSDKPSMKEDLARSFHIQMRYVMPVIVTVAAYAISGAIALYWVTSNLFAIGQEIFVRKKIKNKYENKEISEKVN</sequence>
<dbReference type="GO" id="GO:0032977">
    <property type="term" value="F:membrane insertase activity"/>
    <property type="evidence" value="ECO:0007669"/>
    <property type="project" value="InterPro"/>
</dbReference>
<name>A0A2M6WVI4_9BACT</name>
<dbReference type="AlphaFoldDB" id="A0A2M6WVI4"/>
<evidence type="ECO:0000256" key="5">
    <source>
        <dbReference type="ARBA" id="ARBA00022927"/>
    </source>
</evidence>
<feature type="domain" description="Membrane insertase YidC/Oxa/ALB C-terminal" evidence="11">
    <location>
        <begin position="31"/>
        <end position="235"/>
    </location>
</feature>
<organism evidence="12 13">
    <name type="scientific">Candidatus Campbellbacteria bacterium CG10_big_fil_rev_8_21_14_0_10_35_52</name>
    <dbReference type="NCBI Taxonomy" id="1974527"/>
    <lineage>
        <taxon>Bacteria</taxon>
        <taxon>Candidatus Campbelliibacteriota</taxon>
    </lineage>
</organism>
<dbReference type="GO" id="GO:0051205">
    <property type="term" value="P:protein insertion into membrane"/>
    <property type="evidence" value="ECO:0007669"/>
    <property type="project" value="UniProtKB-ARBA"/>
</dbReference>